<organism evidence="4 5">
    <name type="scientific">Nocardia amikacinitolerans</name>
    <dbReference type="NCBI Taxonomy" id="756689"/>
    <lineage>
        <taxon>Bacteria</taxon>
        <taxon>Bacillati</taxon>
        <taxon>Actinomycetota</taxon>
        <taxon>Actinomycetes</taxon>
        <taxon>Mycobacteriales</taxon>
        <taxon>Nocardiaceae</taxon>
        <taxon>Nocardia</taxon>
    </lineage>
</organism>
<evidence type="ECO:0000256" key="2">
    <source>
        <dbReference type="SAM" id="Phobius"/>
    </source>
</evidence>
<protein>
    <submittedName>
        <fullName evidence="4">Anti-sigma-D factor RsdA to sigma factor binding region</fullName>
    </submittedName>
</protein>
<evidence type="ECO:0000313" key="4">
    <source>
        <dbReference type="EMBL" id="SNY88031.1"/>
    </source>
</evidence>
<feature type="domain" description="Anti-sigma-D factor RsdA sigma factor binding region" evidence="3">
    <location>
        <begin position="35"/>
        <end position="80"/>
    </location>
</feature>
<sequence length="366" mass="38006">MARDGERGRGDWKARRGSRNSGPYAGGTGDTGPVDIAAVRRDDALIDAIASDGPVQTDSAEEFQLAALLADWRAELITPPLPGDPDLDAVVAAVNQEIGARKVRVGAVNRGRLRLVGPIAGTAAALALVFGGVTAFSYSAEPGDPLWRVKEVVFSEQAQTTVVQRAGNELDQAERALAQNNPAQAKALLERASVNVDQVSDSGKKQDLQSEWQRLLTQLRGISPEAAAALEEAVTSTQPRPSGTTGTTPPTTTQPAQETTNTNQMVPPVSATTPPTTVAVEPSLPPTQPTRPTTQPPVTTVPNNTAPVEEPPTQSPPATQLPTTVVVPSADSAEPPTQPATRSPVVEDGPGTVIVPSLPGGSIPTN</sequence>
<feature type="compositionally biased region" description="Low complexity" evidence="1">
    <location>
        <begin position="235"/>
        <end position="280"/>
    </location>
</feature>
<feature type="compositionally biased region" description="Basic and acidic residues" evidence="1">
    <location>
        <begin position="1"/>
        <end position="14"/>
    </location>
</feature>
<dbReference type="AlphaFoldDB" id="A0A285LXG9"/>
<evidence type="ECO:0000259" key="3">
    <source>
        <dbReference type="Pfam" id="PF16751"/>
    </source>
</evidence>
<keyword evidence="2" id="KW-1133">Transmembrane helix</keyword>
<feature type="region of interest" description="Disordered" evidence="1">
    <location>
        <begin position="1"/>
        <end position="34"/>
    </location>
</feature>
<feature type="compositionally biased region" description="Low complexity" evidence="1">
    <location>
        <begin position="290"/>
        <end position="305"/>
    </location>
</feature>
<proteinExistence type="predicted"/>
<accession>A0A285LXG9</accession>
<evidence type="ECO:0000313" key="5">
    <source>
        <dbReference type="Proteomes" id="UP000219565"/>
    </source>
</evidence>
<feature type="region of interest" description="Disordered" evidence="1">
    <location>
        <begin position="230"/>
        <end position="366"/>
    </location>
</feature>
<dbReference type="OrthoDB" id="5191711at2"/>
<gene>
    <name evidence="4" type="ORF">SAMN04244553_4991</name>
</gene>
<dbReference type="Pfam" id="PF16751">
    <property type="entry name" value="RsdA_SigD_bd"/>
    <property type="match status" value="1"/>
</dbReference>
<keyword evidence="2" id="KW-0812">Transmembrane</keyword>
<dbReference type="STRING" id="1379680.GCA_001612615_02862"/>
<name>A0A285LXG9_9NOCA</name>
<dbReference type="EMBL" id="OBEG01000005">
    <property type="protein sequence ID" value="SNY88031.1"/>
    <property type="molecule type" value="Genomic_DNA"/>
</dbReference>
<dbReference type="Proteomes" id="UP000219565">
    <property type="component" value="Unassembled WGS sequence"/>
</dbReference>
<reference evidence="5" key="1">
    <citation type="submission" date="2017-09" db="EMBL/GenBank/DDBJ databases">
        <authorList>
            <person name="Varghese N."/>
            <person name="Submissions S."/>
        </authorList>
    </citation>
    <scope>NUCLEOTIDE SEQUENCE [LARGE SCALE GENOMIC DNA]</scope>
    <source>
        <strain evidence="5">DSM 45537</strain>
    </source>
</reference>
<keyword evidence="5" id="KW-1185">Reference proteome</keyword>
<evidence type="ECO:0000256" key="1">
    <source>
        <dbReference type="SAM" id="MobiDB-lite"/>
    </source>
</evidence>
<keyword evidence="2" id="KW-0472">Membrane</keyword>
<dbReference type="Gene3D" id="6.10.250.1300">
    <property type="match status" value="1"/>
</dbReference>
<feature type="transmembrane region" description="Helical" evidence="2">
    <location>
        <begin position="115"/>
        <end position="138"/>
    </location>
</feature>
<dbReference type="InterPro" id="IPR031928">
    <property type="entry name" value="RsdA_SigD-bd"/>
</dbReference>